<accession>A0AA37HJI6</accession>
<dbReference type="CDD" id="cd02440">
    <property type="entry name" value="AdoMet_MTases"/>
    <property type="match status" value="1"/>
</dbReference>
<organism evidence="2 3">
    <name type="scientific">Methylobacterium frigidaeris</name>
    <dbReference type="NCBI Taxonomy" id="2038277"/>
    <lineage>
        <taxon>Bacteria</taxon>
        <taxon>Pseudomonadati</taxon>
        <taxon>Pseudomonadota</taxon>
        <taxon>Alphaproteobacteria</taxon>
        <taxon>Hyphomicrobiales</taxon>
        <taxon>Methylobacteriaceae</taxon>
        <taxon>Methylobacterium</taxon>
    </lineage>
</organism>
<proteinExistence type="predicted"/>
<reference evidence="2" key="2">
    <citation type="submission" date="2021-08" db="EMBL/GenBank/DDBJ databases">
        <authorList>
            <person name="Tani A."/>
            <person name="Ola A."/>
            <person name="Ogura Y."/>
            <person name="Katsura K."/>
            <person name="Hayashi T."/>
        </authorList>
    </citation>
    <scope>NUCLEOTIDE SEQUENCE</scope>
    <source>
        <strain evidence="2">JCM 32048</strain>
    </source>
</reference>
<keyword evidence="2" id="KW-0830">Ubiquinone</keyword>
<dbReference type="AlphaFoldDB" id="A0AA37HJI6"/>
<reference evidence="2" key="1">
    <citation type="journal article" date="2016" name="Front. Microbiol.">
        <title>Genome Sequence of the Piezophilic, Mesophilic Sulfate-Reducing Bacterium Desulfovibrio indicus J2T.</title>
        <authorList>
            <person name="Cao J."/>
            <person name="Maignien L."/>
            <person name="Shao Z."/>
            <person name="Alain K."/>
            <person name="Jebbar M."/>
        </authorList>
    </citation>
    <scope>NUCLEOTIDE SEQUENCE</scope>
    <source>
        <strain evidence="2">JCM 32048</strain>
    </source>
</reference>
<keyword evidence="3" id="KW-1185">Reference proteome</keyword>
<dbReference type="Gene3D" id="3.40.50.150">
    <property type="entry name" value="Vaccinia Virus protein VP39"/>
    <property type="match status" value="1"/>
</dbReference>
<comment type="caution">
    <text evidence="2">The sequence shown here is derived from an EMBL/GenBank/DDBJ whole genome shotgun (WGS) entry which is preliminary data.</text>
</comment>
<dbReference type="GO" id="GO:0008757">
    <property type="term" value="F:S-adenosylmethionine-dependent methyltransferase activity"/>
    <property type="evidence" value="ECO:0007669"/>
    <property type="project" value="InterPro"/>
</dbReference>
<evidence type="ECO:0000313" key="2">
    <source>
        <dbReference type="EMBL" id="GJD66300.1"/>
    </source>
</evidence>
<feature type="domain" description="Methyltransferase type 11" evidence="1">
    <location>
        <begin position="103"/>
        <end position="152"/>
    </location>
</feature>
<protein>
    <submittedName>
        <fullName evidence="2">Ubiquinone biosynthesis O-methyltransferase, mitochondrial</fullName>
    </submittedName>
</protein>
<dbReference type="InterPro" id="IPR013216">
    <property type="entry name" value="Methyltransf_11"/>
</dbReference>
<dbReference type="RefSeq" id="WP_099900095.1">
    <property type="nucleotide sequence ID" value="NZ_BPQJ01000060.1"/>
</dbReference>
<sequence length="247" mass="28041">MQTTFAGHCVLCENDTTFELKDSKTYRSMQCIRCGSVSRNRALWFALNRAFPKWRQLVIHESSPGWDIVSRRLAVECTHYVASQYEDDLPLGHLVTGTKLPCKKYQVENLEKQTFKENMFDLVITQDVFEHVFDPLAAIADIARTLKPGGSTLMSVPVVRRFNSSRRRARLVDGKIEHLLEPEYHGNPVSGDGALVTVDWGYDISSQLSNASGMYFVMQTFENMDLGIRDECNQILIGYKAPLPDIN</sequence>
<dbReference type="Pfam" id="PF08241">
    <property type="entry name" value="Methyltransf_11"/>
    <property type="match status" value="1"/>
</dbReference>
<gene>
    <name evidence="2" type="primary">COQ3_4</name>
    <name evidence="2" type="ORF">MPEAHAMD_6497</name>
</gene>
<name>A0AA37HJI6_9HYPH</name>
<evidence type="ECO:0000313" key="3">
    <source>
        <dbReference type="Proteomes" id="UP001055286"/>
    </source>
</evidence>
<dbReference type="InterPro" id="IPR029063">
    <property type="entry name" value="SAM-dependent_MTases_sf"/>
</dbReference>
<evidence type="ECO:0000259" key="1">
    <source>
        <dbReference type="Pfam" id="PF08241"/>
    </source>
</evidence>
<dbReference type="Proteomes" id="UP001055286">
    <property type="component" value="Unassembled WGS sequence"/>
</dbReference>
<dbReference type="EMBL" id="BPQJ01000060">
    <property type="protein sequence ID" value="GJD66300.1"/>
    <property type="molecule type" value="Genomic_DNA"/>
</dbReference>
<dbReference type="SUPFAM" id="SSF53335">
    <property type="entry name" value="S-adenosyl-L-methionine-dependent methyltransferases"/>
    <property type="match status" value="1"/>
</dbReference>